<protein>
    <recommendedName>
        <fullName evidence="12">Vacuolar protein sorting-associated protein</fullName>
    </recommendedName>
</protein>
<dbReference type="InterPro" id="IPR009543">
    <property type="entry name" value="VPS13_VAB"/>
</dbReference>
<feature type="region of interest" description="Disordered" evidence="4">
    <location>
        <begin position="1385"/>
        <end position="1430"/>
    </location>
</feature>
<dbReference type="InterPro" id="IPR056748">
    <property type="entry name" value="VPS13-like_C"/>
</dbReference>
<feature type="compositionally biased region" description="Acidic residues" evidence="4">
    <location>
        <begin position="1582"/>
        <end position="1595"/>
    </location>
</feature>
<evidence type="ECO:0000256" key="4">
    <source>
        <dbReference type="SAM" id="MobiDB-lite"/>
    </source>
</evidence>
<feature type="domain" description="VPS13-like middle region" evidence="7">
    <location>
        <begin position="1122"/>
        <end position="1904"/>
    </location>
</feature>
<dbReference type="InterPro" id="IPR021836">
    <property type="entry name" value="DUF3429"/>
</dbReference>
<dbReference type="InterPro" id="IPR026854">
    <property type="entry name" value="VPS13_N"/>
</dbReference>
<feature type="compositionally biased region" description="Basic and acidic residues" evidence="4">
    <location>
        <begin position="1395"/>
        <end position="1418"/>
    </location>
</feature>
<evidence type="ECO:0000259" key="6">
    <source>
        <dbReference type="Pfam" id="PF12624"/>
    </source>
</evidence>
<keyword evidence="5" id="KW-1133">Transmembrane helix</keyword>
<sequence length="3467" mass="388278">MLEGLVSTLLNRFLGMYVQNFDPKQLNVGIWSGDVKLRDLELRREALDQLRLPLNVVEGHLGSLTLSIPWSNLRGKPLKVNIEDVFLLAAPKEDADYDAEEEDKRAHAVKMEKLDSAELLKERNTEGMSAEEQQKNQSFTASLITAIVDNVQVTVKNIHIRYEDSIADPGHPFALGVTLADFSAISTDENWKPTFIQGTSASTHKLATLGSLAVYWDTDAKLIGTGKGSQSSEEQQIDRADFIERAKGMIARGDNPDLGDHQFILKPISGRAGLEMDKTGKMDVAKMKARLLFDELGFIIDEDQYRDALMLVDLFHYFIRHQEYKKLQPKSSPKEDPAGWLRFAGKAVLDKIHEKNRQWSWDYFKERRDDRIRYIELFKKKKRDEKLDATEAEDLDKLERKLKYEDLRFWRSLARNELRKESVAIPKPPPKQTWSSWVWGSKKEEHHDDENTQMSEQQRKELYDAIDWDEKKAITESVDMPREHVKLEVNMSLRTGSFTLKRDPHGKSNEILRLLFDSFSTQFLQRTDSMFVKVALEGMRLYDGTTEGSLFPQIITVKDAPPVPDDKRIEELNDDESPKDEDEDEDGEDKEDPFFFLTFENNPLDGAADTNLTMKLKGMEFVYNPRFVVEVAKFFKPPERHMESIGALMETAGATVEGIRQQTRAGLEFALTEHKTINAQLDLQAPLIIVPDSVTKKSSNCLIVDAGHVSVTSELVDKDTLRDIQAKQKQKYTDEDFRKLEKLMYDKFDLKLHSTQVLIGPSIEETRAQLDKDSSLKNYHIVDRINMDFKIEICIVPKASDLTKFRVSGNLPVLHASVSDSKYKNLMKLIDVAIPKFGNDGPSKQITEGAKGPANLKPTSDAKADSDPLGRSRSKSFAFSAQEHELVMEEEGHDGDKDEKFSDAPEIRDEKKEAHLHQRNFEFKFTVDKLQGSLYRADPEGRKSDQLLVELIAESFDLDFYQEAFEMAADVRLKSLAVEDHVEESTLPEFKNIISSEDVSADEQKDLFSLKFVKVNKESPEFQTKYEGIATNLDVAVSTINLIVTRRTLLTLLDFVLDTFTNPGQPQNQQAQITDKEEQQPVANQTQAEPDKIRIRAELKRIAVVLNNDGIRLATLSLNSGDVGIFLSGKTMRIGGRLGNLSLIDDINQGVSEESSLRQLVTIEGKNLADFSYETFDPDAESYPGYDMAVALKTGSIKINFLTEPFRKIMEFAVKFGKMQAIFNAARQAAANQATQVQQRATKFHFDITIATPIVVFPRMVVSDKPDRDTLTANLGEIYAKNSFVPLDDSKGAETANKLSAGIRNIKLTSKLHYDENRSEELQLIDKVDLDFNITMVEHKAGQQRPDLEIDGNMSNINLQLTPEQMKFALELSRSIPAAFATESDAIDQDVQAELPKETTEPARRLTDKDDGKSEPSKDVVTSQGPELHSADDSKWTKLDFVFKVGTIGLELVKGEDGEPVGDVEAASLSKFSLNDTNVKVRMISDGAMEAELVVQSFTIRDSRTQGTNKFRKIMSLINNDVKQQFMASVSISGGQERNMIALLTIDSPRIILALDYLFALQAFANAGLATDEPLAIGEAPVEQDETDSDNDDIMSPDGSRTLEHPEPAKESTDNGMNMSFRVNLVDAQVVLIANPAMASSEAIVLGTKQVLVSKQQAMTLQVDKVGMFLCRMDRFETNRMRILDDFSIQTALDMRNQGSTSSMMSITVDIEPLVLRLSLRDILLAMQIVNRASAMAAPAEKPMPSAEAKQLKSGTPSKKGTSHAGKTLSQKPRAKSLATTARSGKQVAQQQAPPSSAVLKREELHVSFEGIRVVLIGDVHEMPMLDWRVKKFGVDVRDWSGAMVADTSLDTLINVYNFSKSAWEPLIEPWSVGFHMAKTQNPDKLTVDIYSRKSMELTVTAATIALGSKSFDFLTSEDDILSKPRGSDAPYRVRNYTGFSLDVWADGKEQEGFAAKLEDGEEQPWRFEDPMSTRESLSTDGATGMLGIKLQGSGFDTLTRVPVHREGEFLYNLKPKQDRIQHRLLIDVKLGADNVKNITIRSPMLVENNTQIPIELGMYSPEDGHLLKIDKIAPGDARPAPVGACYMHSIVIRPDQGFGYAWSNERLFWKDLLKRPTRTITCRGEQDDQSPPFYFQLHAAYDKKDPLTGVYPYMRLRLQAPVEVHNLLPYDFKYRIYDSNTKKDWTNFLRKGGISPVHVVELSHLLLISVEMQDGPFKPSKFGIINSTDRESFRREKTLEVKDNNDTTLHLNMHFFNFPDGGGAFKVAIYSPYIVLNRTGLQLDVRAQQLMGQARAAAGQGVVSDNQDDAGKALPFMFSYPSENKKNRALIKVGDSNWSKPQSFDAIGSSYTVALPSNKARSDMHLGVSVSEGEGKYNLTKSISIAPRFIVNNKMKEELLIREPGQSDWMTVKDGELFPLRWLRQGGAPQLSLCYPGVNNQWSSPFNISNVGNVHVKLSKAGQRQKLVRVDILMEAATIFIHVSVENKHWPFSFKNMSDQEFLYWQANPNLDEDEDDRGSGFRPIRYRLPPRSIMPYAWDFPAAKNKEIVISANGRERHVKLAEIGPLIPFKIPPGQERGGMKVIDLNVVAAGPTQTLEVSNYKPSKSMYKQKSAGTSSSATGFEVKDMDTDVTFKAQLRLAGIGISLVNRHLKELVYVTLRDIELKYSDSPLYQMVNMQVKWIQIDNQLYGGIFPIIFYPSVVPKTGKEMEAHPIFQTTITKVKDDSYGVLYIKYFTFLLQQMTIEIDEDFIFAMIDFANIPGASWSEEKQGKLWDDNLSIPEPKQEQSGQDVYFELLHLQPMQIDLSFVRTERINAEDTMSTSNPFMFAVNVLTMSIGNVNDAPVRYNSLMLENARISTTALINNIKNHYVQESLRQVHVIIGSADFLGNPVGLFNNISSGVADIFYEPYQGLVKSDRPEDLGIGIAKGASSFVKKSVFGFSDSMAKFTGSMSKGLSAATLDKEFQDQRRMSRSRNRPKHALYGITSGGNAFASSLASGLGGLARHPIQGAEKEGALGFVKGVGKGLLGVPTKAAIGAFDLASNMAEGVRNTTTVFDQEGLDRVRLTRFIGTDGIVRPYSQREALGQFWLKTLDNGKYFNEDYIAHLELQNKEMLVMLTYNGLMMVRTKKLQTEWDVPLKDVQTISKERTGLGITLKGGTNGPFIPATAVQLKPASAILRRSLADKTLTEGQKQAESRYAHEEIKPTPETVSSTSSTHPMFSEVGAEQPQNEVDMMAGVKHDVHTIKDTFSLASVPREAYYMGLAGTLPYLATSISTVYLSWELNHSVAGYGMIFSEKNAAYLLTLIEPLQIGYGASILSFLGAIHWGLEWAGYGGYQGYKRYAIGVVAPMVAWSTLLMPVEGALISQFLGFVALYYVDTRATYRGWTPNWYAVYRFVLTMIVGASIVLTLIGRSELPEHIPGSVDRAKVFKEEGSSEERLAEHEEAAAEKKKHAARSDDRGEK</sequence>
<keyword evidence="5" id="KW-0812">Transmembrane</keyword>
<feature type="domain" description="Chorein N-terminal" evidence="6">
    <location>
        <begin position="1"/>
        <end position="864"/>
    </location>
</feature>
<feature type="transmembrane region" description="Helical" evidence="5">
    <location>
        <begin position="3304"/>
        <end position="3330"/>
    </location>
</feature>
<dbReference type="GO" id="GO:0007005">
    <property type="term" value="P:mitochondrion organization"/>
    <property type="evidence" value="ECO:0007669"/>
    <property type="project" value="TreeGrafter"/>
</dbReference>
<comment type="caution">
    <text evidence="10">The sequence shown here is derived from an EMBL/GenBank/DDBJ whole genome shotgun (WGS) entry which is preliminary data.</text>
</comment>
<dbReference type="PANTHER" id="PTHR16166:SF93">
    <property type="entry name" value="INTERMEMBRANE LIPID TRANSFER PROTEIN VPS13"/>
    <property type="match status" value="1"/>
</dbReference>
<feature type="compositionally biased region" description="Low complexity" evidence="4">
    <location>
        <begin position="3210"/>
        <end position="3222"/>
    </location>
</feature>
<organism evidence="10 11">
    <name type="scientific">Alternaria burnsii</name>
    <dbReference type="NCBI Taxonomy" id="1187904"/>
    <lineage>
        <taxon>Eukaryota</taxon>
        <taxon>Fungi</taxon>
        <taxon>Dikarya</taxon>
        <taxon>Ascomycota</taxon>
        <taxon>Pezizomycotina</taxon>
        <taxon>Dothideomycetes</taxon>
        <taxon>Pleosporomycetidae</taxon>
        <taxon>Pleosporales</taxon>
        <taxon>Pleosporineae</taxon>
        <taxon>Pleosporaceae</taxon>
        <taxon>Alternaria</taxon>
        <taxon>Alternaria sect. Alternaria</taxon>
    </lineage>
</organism>
<feature type="domain" description="Intermembrane lipid transfer protein VPS13-like C-terminal" evidence="9">
    <location>
        <begin position="3067"/>
        <end position="3170"/>
    </location>
</feature>
<evidence type="ECO:0008006" key="12">
    <source>
        <dbReference type="Google" id="ProtNLM"/>
    </source>
</evidence>
<keyword evidence="3" id="KW-0445">Lipid transport</keyword>
<evidence type="ECO:0000313" key="10">
    <source>
        <dbReference type="EMBL" id="KAF7673656.1"/>
    </source>
</evidence>
<evidence type="ECO:0000259" key="9">
    <source>
        <dbReference type="Pfam" id="PF25037"/>
    </source>
</evidence>
<dbReference type="Pfam" id="PF25033">
    <property type="entry name" value="VPS13_M"/>
    <property type="match status" value="1"/>
</dbReference>
<dbReference type="Pfam" id="PF25036">
    <property type="entry name" value="VPS13_VAB"/>
    <property type="match status" value="1"/>
</dbReference>
<reference evidence="10" key="2">
    <citation type="submission" date="2020-08" db="EMBL/GenBank/DDBJ databases">
        <title>Draft Genome Sequence of Cumin Blight Pathogen Alternaria burnsii.</title>
        <authorList>
            <person name="Feng Z."/>
        </authorList>
    </citation>
    <scope>NUCLEOTIDE SEQUENCE</scope>
    <source>
        <strain evidence="10">CBS107.38</strain>
    </source>
</reference>
<feature type="compositionally biased region" description="Acidic residues" evidence="4">
    <location>
        <begin position="572"/>
        <end position="590"/>
    </location>
</feature>
<dbReference type="GeneID" id="62206496"/>
<reference evidence="10" key="1">
    <citation type="submission" date="2020-01" db="EMBL/GenBank/DDBJ databases">
        <authorList>
            <person name="Feng Z.H.Z."/>
        </authorList>
    </citation>
    <scope>NUCLEOTIDE SEQUENCE</scope>
    <source>
        <strain evidence="10">CBS107.38</strain>
    </source>
</reference>
<feature type="region of interest" description="Disordered" evidence="4">
    <location>
        <begin position="3192"/>
        <end position="3224"/>
    </location>
</feature>
<dbReference type="GO" id="GO:0045324">
    <property type="term" value="P:late endosome to vacuole transport"/>
    <property type="evidence" value="ECO:0007669"/>
    <property type="project" value="TreeGrafter"/>
</dbReference>
<keyword evidence="2" id="KW-0813">Transport</keyword>
<feature type="compositionally biased region" description="Basic and acidic residues" evidence="4">
    <location>
        <begin position="1601"/>
        <end position="1613"/>
    </location>
</feature>
<evidence type="ECO:0000256" key="5">
    <source>
        <dbReference type="SAM" id="Phobius"/>
    </source>
</evidence>
<feature type="transmembrane region" description="Helical" evidence="5">
    <location>
        <begin position="3350"/>
        <end position="3381"/>
    </location>
</feature>
<feature type="region of interest" description="Disordered" evidence="4">
    <location>
        <begin position="3437"/>
        <end position="3467"/>
    </location>
</feature>
<dbReference type="GO" id="GO:0045053">
    <property type="term" value="P:protein retention in Golgi apparatus"/>
    <property type="evidence" value="ECO:0007669"/>
    <property type="project" value="TreeGrafter"/>
</dbReference>
<dbReference type="Proteomes" id="UP000596902">
    <property type="component" value="Unassembled WGS sequence"/>
</dbReference>
<accession>A0A8H7B305</accession>
<dbReference type="Pfam" id="PF12624">
    <property type="entry name" value="VPS13_N"/>
    <property type="match status" value="1"/>
</dbReference>
<gene>
    <name evidence="10" type="ORF">GT037_008271</name>
</gene>
<name>A0A8H7B305_9PLEO</name>
<evidence type="ECO:0000256" key="2">
    <source>
        <dbReference type="ARBA" id="ARBA00022448"/>
    </source>
</evidence>
<comment type="similarity">
    <text evidence="1">Belongs to the VPS13 family.</text>
</comment>
<dbReference type="PANTHER" id="PTHR16166">
    <property type="entry name" value="VACUOLAR PROTEIN SORTING-ASSOCIATED PROTEIN VPS13"/>
    <property type="match status" value="1"/>
</dbReference>
<dbReference type="InterPro" id="IPR026847">
    <property type="entry name" value="VPS13"/>
</dbReference>
<evidence type="ECO:0000256" key="3">
    <source>
        <dbReference type="ARBA" id="ARBA00023055"/>
    </source>
</evidence>
<feature type="transmembrane region" description="Helical" evidence="5">
    <location>
        <begin position="3262"/>
        <end position="3283"/>
    </location>
</feature>
<dbReference type="RefSeq" id="XP_038783983.1">
    <property type="nucleotide sequence ID" value="XM_038933318.1"/>
</dbReference>
<feature type="compositionally biased region" description="Low complexity" evidence="4">
    <location>
        <begin position="1787"/>
        <end position="1797"/>
    </location>
</feature>
<feature type="region of interest" description="Disordered" evidence="4">
    <location>
        <begin position="1736"/>
        <end position="1797"/>
    </location>
</feature>
<feature type="compositionally biased region" description="Basic and acidic residues" evidence="4">
    <location>
        <begin position="3192"/>
        <end position="3209"/>
    </location>
</feature>
<evidence type="ECO:0000256" key="1">
    <source>
        <dbReference type="ARBA" id="ARBA00006545"/>
    </source>
</evidence>
<feature type="region of interest" description="Disordered" evidence="4">
    <location>
        <begin position="843"/>
        <end position="874"/>
    </location>
</feature>
<dbReference type="EMBL" id="JAAABM010000012">
    <property type="protein sequence ID" value="KAF7673656.1"/>
    <property type="molecule type" value="Genomic_DNA"/>
</dbReference>
<dbReference type="GO" id="GO:0006623">
    <property type="term" value="P:protein targeting to vacuole"/>
    <property type="evidence" value="ECO:0007669"/>
    <property type="project" value="TreeGrafter"/>
</dbReference>
<feature type="transmembrane region" description="Helical" evidence="5">
    <location>
        <begin position="3393"/>
        <end position="3415"/>
    </location>
</feature>
<dbReference type="InterPro" id="IPR056747">
    <property type="entry name" value="VPS13-like_M"/>
</dbReference>
<keyword evidence="11" id="KW-1185">Reference proteome</keyword>
<evidence type="ECO:0000259" key="7">
    <source>
        <dbReference type="Pfam" id="PF25033"/>
    </source>
</evidence>
<evidence type="ECO:0000259" key="8">
    <source>
        <dbReference type="Pfam" id="PF25036"/>
    </source>
</evidence>
<feature type="domain" description="Vacuolar protein sorting-associated protein 13 VPS13 adaptor binding" evidence="8">
    <location>
        <begin position="1973"/>
        <end position="2547"/>
    </location>
</feature>
<feature type="compositionally biased region" description="Basic and acidic residues" evidence="4">
    <location>
        <begin position="860"/>
        <end position="870"/>
    </location>
</feature>
<feature type="region of interest" description="Disordered" evidence="4">
    <location>
        <begin position="556"/>
        <end position="590"/>
    </location>
</feature>
<feature type="region of interest" description="Disordered" evidence="4">
    <location>
        <begin position="1066"/>
        <end position="1088"/>
    </location>
</feature>
<feature type="region of interest" description="Disordered" evidence="4">
    <location>
        <begin position="1581"/>
        <end position="1616"/>
    </location>
</feature>
<dbReference type="Pfam" id="PF25037">
    <property type="entry name" value="VPS13_C"/>
    <property type="match status" value="1"/>
</dbReference>
<dbReference type="GO" id="GO:0006869">
    <property type="term" value="P:lipid transport"/>
    <property type="evidence" value="ECO:0007669"/>
    <property type="project" value="UniProtKB-KW"/>
</dbReference>
<dbReference type="Pfam" id="PF11911">
    <property type="entry name" value="DUF3429"/>
    <property type="match status" value="1"/>
</dbReference>
<keyword evidence="5" id="KW-0472">Membrane</keyword>
<evidence type="ECO:0000313" key="11">
    <source>
        <dbReference type="Proteomes" id="UP000596902"/>
    </source>
</evidence>
<proteinExistence type="inferred from homology"/>